<gene>
    <name evidence="3" type="ORF">Acr_18g0009560</name>
</gene>
<sequence>MDGLNKINFDGAYFKTLNAVGIGIVVRNHRGEVTAALSEKLPFTVEVDCMEALSAAKAIQFAKDLGIFNVHLEGASEEAKGFLSLAAPSSQTSKNGQRFGSAESVDGTGRGGSPRPNVVYLAIYLENLETPSPPDSISATLPTFAVQSSYGNFLLLLRDSRT</sequence>
<evidence type="ECO:0000259" key="2">
    <source>
        <dbReference type="Pfam" id="PF13456"/>
    </source>
</evidence>
<evidence type="ECO:0000313" key="4">
    <source>
        <dbReference type="Proteomes" id="UP000585474"/>
    </source>
</evidence>
<organism evidence="3 4">
    <name type="scientific">Actinidia rufa</name>
    <dbReference type="NCBI Taxonomy" id="165716"/>
    <lineage>
        <taxon>Eukaryota</taxon>
        <taxon>Viridiplantae</taxon>
        <taxon>Streptophyta</taxon>
        <taxon>Embryophyta</taxon>
        <taxon>Tracheophyta</taxon>
        <taxon>Spermatophyta</taxon>
        <taxon>Magnoliopsida</taxon>
        <taxon>eudicotyledons</taxon>
        <taxon>Gunneridae</taxon>
        <taxon>Pentapetalae</taxon>
        <taxon>asterids</taxon>
        <taxon>Ericales</taxon>
        <taxon>Actinidiaceae</taxon>
        <taxon>Actinidia</taxon>
    </lineage>
</organism>
<dbReference type="Pfam" id="PF13456">
    <property type="entry name" value="RVT_3"/>
    <property type="match status" value="1"/>
</dbReference>
<dbReference type="PANTHER" id="PTHR47723">
    <property type="entry name" value="OS05G0353850 PROTEIN"/>
    <property type="match status" value="1"/>
</dbReference>
<dbReference type="Gene3D" id="3.30.420.10">
    <property type="entry name" value="Ribonuclease H-like superfamily/Ribonuclease H"/>
    <property type="match status" value="1"/>
</dbReference>
<dbReference type="PANTHER" id="PTHR47723:SF19">
    <property type="entry name" value="POLYNUCLEOTIDYL TRANSFERASE, RIBONUCLEASE H-LIKE SUPERFAMILY PROTEIN"/>
    <property type="match status" value="1"/>
</dbReference>
<dbReference type="InterPro" id="IPR012337">
    <property type="entry name" value="RNaseH-like_sf"/>
</dbReference>
<reference evidence="3 4" key="1">
    <citation type="submission" date="2019-07" db="EMBL/GenBank/DDBJ databases">
        <title>De Novo Assembly of kiwifruit Actinidia rufa.</title>
        <authorList>
            <person name="Sugita-Konishi S."/>
            <person name="Sato K."/>
            <person name="Mori E."/>
            <person name="Abe Y."/>
            <person name="Kisaki G."/>
            <person name="Hamano K."/>
            <person name="Suezawa K."/>
            <person name="Otani M."/>
            <person name="Fukuda T."/>
            <person name="Manabe T."/>
            <person name="Gomi K."/>
            <person name="Tabuchi M."/>
            <person name="Akimitsu K."/>
            <person name="Kataoka I."/>
        </authorList>
    </citation>
    <scope>NUCLEOTIDE SEQUENCE [LARGE SCALE GENOMIC DNA]</scope>
    <source>
        <strain evidence="4">cv. Fuchu</strain>
    </source>
</reference>
<dbReference type="CDD" id="cd06222">
    <property type="entry name" value="RNase_H_like"/>
    <property type="match status" value="1"/>
</dbReference>
<feature type="domain" description="RNase H type-1" evidence="2">
    <location>
        <begin position="8"/>
        <end position="78"/>
    </location>
</feature>
<dbReference type="GO" id="GO:0004523">
    <property type="term" value="F:RNA-DNA hybrid ribonuclease activity"/>
    <property type="evidence" value="ECO:0007669"/>
    <property type="project" value="InterPro"/>
</dbReference>
<comment type="caution">
    <text evidence="3">The sequence shown here is derived from an EMBL/GenBank/DDBJ whole genome shotgun (WGS) entry which is preliminary data.</text>
</comment>
<dbReference type="GO" id="GO:0003676">
    <property type="term" value="F:nucleic acid binding"/>
    <property type="evidence" value="ECO:0007669"/>
    <property type="project" value="InterPro"/>
</dbReference>
<accession>A0A7J0G7L1</accession>
<dbReference type="EMBL" id="BJWL01000018">
    <property type="protein sequence ID" value="GFZ06786.1"/>
    <property type="molecule type" value="Genomic_DNA"/>
</dbReference>
<protein>
    <recommendedName>
        <fullName evidence="2">RNase H type-1 domain-containing protein</fullName>
    </recommendedName>
</protein>
<keyword evidence="4" id="KW-1185">Reference proteome</keyword>
<dbReference type="SUPFAM" id="SSF53098">
    <property type="entry name" value="Ribonuclease H-like"/>
    <property type="match status" value="1"/>
</dbReference>
<proteinExistence type="predicted"/>
<dbReference type="InterPro" id="IPR044730">
    <property type="entry name" value="RNase_H-like_dom_plant"/>
</dbReference>
<dbReference type="InterPro" id="IPR002156">
    <property type="entry name" value="RNaseH_domain"/>
</dbReference>
<feature type="region of interest" description="Disordered" evidence="1">
    <location>
        <begin position="88"/>
        <end position="113"/>
    </location>
</feature>
<dbReference type="InterPro" id="IPR036397">
    <property type="entry name" value="RNaseH_sf"/>
</dbReference>
<dbReference type="Proteomes" id="UP000585474">
    <property type="component" value="Unassembled WGS sequence"/>
</dbReference>
<dbReference type="AlphaFoldDB" id="A0A7J0G7L1"/>
<dbReference type="OrthoDB" id="1906820at2759"/>
<dbReference type="InterPro" id="IPR053151">
    <property type="entry name" value="RNase_H-like"/>
</dbReference>
<feature type="compositionally biased region" description="Polar residues" evidence="1">
    <location>
        <begin position="88"/>
        <end position="98"/>
    </location>
</feature>
<name>A0A7J0G7L1_9ERIC</name>
<evidence type="ECO:0000256" key="1">
    <source>
        <dbReference type="SAM" id="MobiDB-lite"/>
    </source>
</evidence>
<evidence type="ECO:0000313" key="3">
    <source>
        <dbReference type="EMBL" id="GFZ06786.1"/>
    </source>
</evidence>